<dbReference type="EMBL" id="KK100499">
    <property type="protein sequence ID" value="KIZ05490.1"/>
    <property type="molecule type" value="Genomic_DNA"/>
</dbReference>
<keyword evidence="2" id="KW-1185">Reference proteome</keyword>
<proteinExistence type="predicted"/>
<name>A0A0D2MSH2_9CHLO</name>
<dbReference type="Proteomes" id="UP000054498">
    <property type="component" value="Unassembled WGS sequence"/>
</dbReference>
<evidence type="ECO:0000313" key="2">
    <source>
        <dbReference type="Proteomes" id="UP000054498"/>
    </source>
</evidence>
<protein>
    <submittedName>
        <fullName evidence="1">Uncharacterized protein</fullName>
    </submittedName>
</protein>
<sequence length="79" mass="8557">MFGAMVNVNASELRSWIAASLAGAEYARITPEGAPDARARRLPPTALWELAVRNSVAAATMFHCTVDGGEDYVRYLESL</sequence>
<dbReference type="RefSeq" id="XP_013904509.1">
    <property type="nucleotide sequence ID" value="XM_014049055.1"/>
</dbReference>
<organism evidence="1 2">
    <name type="scientific">Monoraphidium neglectum</name>
    <dbReference type="NCBI Taxonomy" id="145388"/>
    <lineage>
        <taxon>Eukaryota</taxon>
        <taxon>Viridiplantae</taxon>
        <taxon>Chlorophyta</taxon>
        <taxon>core chlorophytes</taxon>
        <taxon>Chlorophyceae</taxon>
        <taxon>CS clade</taxon>
        <taxon>Sphaeropleales</taxon>
        <taxon>Selenastraceae</taxon>
        <taxon>Monoraphidium</taxon>
    </lineage>
</organism>
<evidence type="ECO:0000313" key="1">
    <source>
        <dbReference type="EMBL" id="KIZ05490.1"/>
    </source>
</evidence>
<dbReference type="GeneID" id="25735350"/>
<reference evidence="1 2" key="1">
    <citation type="journal article" date="2013" name="BMC Genomics">
        <title>Reconstruction of the lipid metabolism for the microalga Monoraphidium neglectum from its genome sequence reveals characteristics suitable for biofuel production.</title>
        <authorList>
            <person name="Bogen C."/>
            <person name="Al-Dilaimi A."/>
            <person name="Albersmeier A."/>
            <person name="Wichmann J."/>
            <person name="Grundmann M."/>
            <person name="Rupp O."/>
            <person name="Lauersen K.J."/>
            <person name="Blifernez-Klassen O."/>
            <person name="Kalinowski J."/>
            <person name="Goesmann A."/>
            <person name="Mussgnug J.H."/>
            <person name="Kruse O."/>
        </authorList>
    </citation>
    <scope>NUCLEOTIDE SEQUENCE [LARGE SCALE GENOMIC DNA]</scope>
    <source>
        <strain evidence="1 2">SAG 48.87</strain>
    </source>
</reference>
<accession>A0A0D2MSH2</accession>
<dbReference type="KEGG" id="mng:MNEG_2472"/>
<dbReference type="AlphaFoldDB" id="A0A0D2MSH2"/>
<gene>
    <name evidence="1" type="ORF">MNEG_2472</name>
</gene>